<protein>
    <submittedName>
        <fullName evidence="2">Uncharacterized protein</fullName>
    </submittedName>
</protein>
<feature type="compositionally biased region" description="Acidic residues" evidence="1">
    <location>
        <begin position="52"/>
        <end position="62"/>
    </location>
</feature>
<feature type="compositionally biased region" description="Basic and acidic residues" evidence="1">
    <location>
        <begin position="34"/>
        <end position="51"/>
    </location>
</feature>
<gene>
    <name evidence="2" type="ORF">Adt_05475</name>
</gene>
<feature type="region of interest" description="Disordered" evidence="1">
    <location>
        <begin position="33"/>
        <end position="64"/>
    </location>
</feature>
<evidence type="ECO:0000256" key="1">
    <source>
        <dbReference type="SAM" id="MobiDB-lite"/>
    </source>
</evidence>
<feature type="compositionally biased region" description="Acidic residues" evidence="1">
    <location>
        <begin position="123"/>
        <end position="139"/>
    </location>
</feature>
<proteinExistence type="predicted"/>
<accession>A0ABD1V471</accession>
<sequence length="145" mass="16896">MGRAIPFNEMTRTQQRHFQRNYGQMIRQQQYAKHSKEECVGKSKFEHRKNDDDDDDDDDDDTGQLITIQFGTMPLVVENNYLLANEFKSKSHDEETMEESKEVCTLELGEGTSIENQMISVNNEEEDNGITDVEEEINLEADRRD</sequence>
<reference evidence="3" key="1">
    <citation type="submission" date="2024-07" db="EMBL/GenBank/DDBJ databases">
        <title>Two chromosome-level genome assemblies of Korean endemic species Abeliophyllum distichum and Forsythia ovata (Oleaceae).</title>
        <authorList>
            <person name="Jang H."/>
        </authorList>
    </citation>
    <scope>NUCLEOTIDE SEQUENCE [LARGE SCALE GENOMIC DNA]</scope>
</reference>
<feature type="compositionally biased region" description="Polar residues" evidence="1">
    <location>
        <begin position="113"/>
        <end position="122"/>
    </location>
</feature>
<dbReference type="Proteomes" id="UP001604336">
    <property type="component" value="Unassembled WGS sequence"/>
</dbReference>
<evidence type="ECO:0000313" key="3">
    <source>
        <dbReference type="Proteomes" id="UP001604336"/>
    </source>
</evidence>
<feature type="region of interest" description="Disordered" evidence="1">
    <location>
        <begin position="109"/>
        <end position="145"/>
    </location>
</feature>
<name>A0ABD1V471_9LAMI</name>
<keyword evidence="3" id="KW-1185">Reference proteome</keyword>
<dbReference type="AlphaFoldDB" id="A0ABD1V471"/>
<dbReference type="EMBL" id="JBFOLK010000002">
    <property type="protein sequence ID" value="KAL2532124.1"/>
    <property type="molecule type" value="Genomic_DNA"/>
</dbReference>
<organism evidence="2 3">
    <name type="scientific">Abeliophyllum distichum</name>
    <dbReference type="NCBI Taxonomy" id="126358"/>
    <lineage>
        <taxon>Eukaryota</taxon>
        <taxon>Viridiplantae</taxon>
        <taxon>Streptophyta</taxon>
        <taxon>Embryophyta</taxon>
        <taxon>Tracheophyta</taxon>
        <taxon>Spermatophyta</taxon>
        <taxon>Magnoliopsida</taxon>
        <taxon>eudicotyledons</taxon>
        <taxon>Gunneridae</taxon>
        <taxon>Pentapetalae</taxon>
        <taxon>asterids</taxon>
        <taxon>lamiids</taxon>
        <taxon>Lamiales</taxon>
        <taxon>Oleaceae</taxon>
        <taxon>Forsythieae</taxon>
        <taxon>Abeliophyllum</taxon>
    </lineage>
</organism>
<evidence type="ECO:0000313" key="2">
    <source>
        <dbReference type="EMBL" id="KAL2532124.1"/>
    </source>
</evidence>
<comment type="caution">
    <text evidence="2">The sequence shown here is derived from an EMBL/GenBank/DDBJ whole genome shotgun (WGS) entry which is preliminary data.</text>
</comment>